<reference evidence="1 2" key="1">
    <citation type="submission" date="2021-02" db="EMBL/GenBank/DDBJ databases">
        <title>Nitrogen-fixing ability and nitrogen fixation related genes of thermophilic fermentative bacteria in the genus Caldicellulosiruptor.</title>
        <authorList>
            <person name="Chen Y."/>
            <person name="Nishihara A."/>
            <person name="Haruta S."/>
        </authorList>
    </citation>
    <scope>NUCLEOTIDE SEQUENCE [LARGE SCALE GENOMIC DNA]</scope>
    <source>
        <strain evidence="1 2">YA01</strain>
        <plasmid evidence="1 2">pYA01-1</plasmid>
    </source>
</reference>
<organism evidence="1 2">
    <name type="scientific">Caldicellulosiruptor diazotrophicus</name>
    <dbReference type="NCBI Taxonomy" id="2806205"/>
    <lineage>
        <taxon>Bacteria</taxon>
        <taxon>Bacillati</taxon>
        <taxon>Bacillota</taxon>
        <taxon>Bacillota incertae sedis</taxon>
        <taxon>Caldicellulosiruptorales</taxon>
        <taxon>Caldicellulosiruptoraceae</taxon>
        <taxon>Caldicellulosiruptor</taxon>
    </lineage>
</organism>
<sequence length="109" mass="12959">MLTKQELVQKLLEIKQLCFYIEEDEAKQIENIVEDLLSKIQNVKLNQLKRLVHAERKKYPIGTTENLLFHNLYEKLKATQPDDTERIDRLYREYINLVKGVKEDAKAND</sequence>
<proteinExistence type="predicted"/>
<gene>
    <name evidence="1" type="ORF">CaldiYA01_24390</name>
</gene>
<dbReference type="Proteomes" id="UP000663623">
    <property type="component" value="Plasmid pYA01-1"/>
</dbReference>
<keyword evidence="2" id="KW-1185">Reference proteome</keyword>
<geneLocation type="plasmid" evidence="1 2">
    <name>pYA01-1</name>
</geneLocation>
<protein>
    <submittedName>
        <fullName evidence="1">Uncharacterized protein</fullName>
    </submittedName>
</protein>
<evidence type="ECO:0000313" key="2">
    <source>
        <dbReference type="Proteomes" id="UP000663623"/>
    </source>
</evidence>
<accession>A0ABM7NQS2</accession>
<dbReference type="RefSeq" id="WP_207182900.1">
    <property type="nucleotide sequence ID" value="NZ_AP024481.1"/>
</dbReference>
<dbReference type="EMBL" id="AP024481">
    <property type="protein sequence ID" value="BCS82479.1"/>
    <property type="molecule type" value="Genomic_DNA"/>
</dbReference>
<evidence type="ECO:0000313" key="1">
    <source>
        <dbReference type="EMBL" id="BCS82479.1"/>
    </source>
</evidence>
<keyword evidence="1" id="KW-0614">Plasmid</keyword>
<name>A0ABM7NQS2_9FIRM</name>